<dbReference type="AlphaFoldDB" id="A0A250WUF3"/>
<dbReference type="OrthoDB" id="419533at2759"/>
<dbReference type="GO" id="GO:0010207">
    <property type="term" value="P:photosystem II assembly"/>
    <property type="evidence" value="ECO:0007669"/>
    <property type="project" value="InterPro"/>
</dbReference>
<comment type="caution">
    <text evidence="2">The sequence shown here is derived from an EMBL/GenBank/DDBJ whole genome shotgun (WGS) entry which is preliminary data.</text>
</comment>
<evidence type="ECO:0000313" key="3">
    <source>
        <dbReference type="Proteomes" id="UP000232323"/>
    </source>
</evidence>
<dbReference type="GO" id="GO:0009523">
    <property type="term" value="C:photosystem II"/>
    <property type="evidence" value="ECO:0007669"/>
    <property type="project" value="InterPro"/>
</dbReference>
<dbReference type="GO" id="GO:0010206">
    <property type="term" value="P:photosystem II repair"/>
    <property type="evidence" value="ECO:0007669"/>
    <property type="project" value="InterPro"/>
</dbReference>
<dbReference type="PANTHER" id="PTHR34041:SF1">
    <property type="entry name" value="PHOTOSYSTEM II REPAIR PROTEIN PSB27-H1, CHLOROPLASTIC"/>
    <property type="match status" value="1"/>
</dbReference>
<dbReference type="InterPro" id="IPR038450">
    <property type="entry name" value="PSII_Psb27_sf"/>
</dbReference>
<dbReference type="GO" id="GO:0009543">
    <property type="term" value="C:chloroplast thylakoid lumen"/>
    <property type="evidence" value="ECO:0007669"/>
    <property type="project" value="TreeGrafter"/>
</dbReference>
<accession>A0A250WUF3</accession>
<evidence type="ECO:0000313" key="2">
    <source>
        <dbReference type="EMBL" id="GAX74464.1"/>
    </source>
</evidence>
<proteinExistence type="inferred from homology"/>
<dbReference type="Proteomes" id="UP000232323">
    <property type="component" value="Unassembled WGS sequence"/>
</dbReference>
<dbReference type="InterPro" id="IPR025585">
    <property type="entry name" value="PSII_Psb27"/>
</dbReference>
<dbReference type="PANTHER" id="PTHR34041">
    <property type="entry name" value="PHOTOSYSTEM II REPAIR PROTEIN PSB27-H1, CHLOROPLASTIC"/>
    <property type="match status" value="1"/>
</dbReference>
<reference evidence="2 3" key="1">
    <citation type="submission" date="2017-08" db="EMBL/GenBank/DDBJ databases">
        <title>Acidophilic green algal genome provides insights into adaptation to an acidic environment.</title>
        <authorList>
            <person name="Hirooka S."/>
            <person name="Hirose Y."/>
            <person name="Kanesaki Y."/>
            <person name="Higuchi S."/>
            <person name="Fujiwara T."/>
            <person name="Onuma R."/>
            <person name="Era A."/>
            <person name="Ohbayashi R."/>
            <person name="Uzuka A."/>
            <person name="Nozaki H."/>
            <person name="Yoshikawa H."/>
            <person name="Miyagishima S.Y."/>
        </authorList>
    </citation>
    <scope>NUCLEOTIDE SEQUENCE [LARGE SCALE GENOMIC DNA]</scope>
    <source>
        <strain evidence="2 3">NIES-2499</strain>
    </source>
</reference>
<keyword evidence="3" id="KW-1185">Reference proteome</keyword>
<protein>
    <recommendedName>
        <fullName evidence="4">Photosystem II Psb27 protein</fullName>
    </recommendedName>
</protein>
<evidence type="ECO:0008006" key="4">
    <source>
        <dbReference type="Google" id="ProtNLM"/>
    </source>
</evidence>
<dbReference type="Pfam" id="PF13326">
    <property type="entry name" value="PSII_Pbs27"/>
    <property type="match status" value="1"/>
</dbReference>
<sequence length="186" mass="20341">MSTLMKSQVSTSRISSSKPFSGCISPRPVKSVLVTRANAKEVEVVESVTKRQALITAFTASAALASSASPSYAFLGIGEDNVQDQYVKSTTDVLAKVQAIITLDRNDPTKDDQVKVLRKEINSWVATYRREPRVSGRPSYGNTYSALNTLAGHYNNFGTQAPIPKKRLERLNKEIADASLFLSKGR</sequence>
<feature type="compositionally biased region" description="Polar residues" evidence="1">
    <location>
        <begin position="1"/>
        <end position="19"/>
    </location>
</feature>
<feature type="region of interest" description="Disordered" evidence="1">
    <location>
        <begin position="1"/>
        <end position="21"/>
    </location>
</feature>
<dbReference type="STRING" id="1157962.A0A250WUF3"/>
<dbReference type="Gene3D" id="1.20.58.810">
    <property type="entry name" value="Photosystem II Pbs27"/>
    <property type="match status" value="1"/>
</dbReference>
<dbReference type="EMBL" id="BEGY01000007">
    <property type="protein sequence ID" value="GAX74464.1"/>
    <property type="molecule type" value="Genomic_DNA"/>
</dbReference>
<name>A0A250WUF3_9CHLO</name>
<dbReference type="HAMAP" id="MF_01481">
    <property type="entry name" value="PSII_Psb27"/>
    <property type="match status" value="1"/>
</dbReference>
<evidence type="ECO:0000256" key="1">
    <source>
        <dbReference type="SAM" id="MobiDB-lite"/>
    </source>
</evidence>
<gene>
    <name evidence="2" type="ORF">CEUSTIGMA_g1913.t1</name>
</gene>
<organism evidence="2 3">
    <name type="scientific">Chlamydomonas eustigma</name>
    <dbReference type="NCBI Taxonomy" id="1157962"/>
    <lineage>
        <taxon>Eukaryota</taxon>
        <taxon>Viridiplantae</taxon>
        <taxon>Chlorophyta</taxon>
        <taxon>core chlorophytes</taxon>
        <taxon>Chlorophyceae</taxon>
        <taxon>CS clade</taxon>
        <taxon>Chlamydomonadales</taxon>
        <taxon>Chlamydomonadaceae</taxon>
        <taxon>Chlamydomonas</taxon>
    </lineage>
</organism>